<sequence length="62" mass="7152">MLLPPQQQSPIMATNLKQRFESLKLPKIILEKDTLPMTDPSTPPPPPPLRFEEEWDAENLDK</sequence>
<dbReference type="EMBL" id="MUJZ01026844">
    <property type="protein sequence ID" value="OTF78666.1"/>
    <property type="molecule type" value="Genomic_DNA"/>
</dbReference>
<evidence type="ECO:0000256" key="1">
    <source>
        <dbReference type="SAM" id="MobiDB-lite"/>
    </source>
</evidence>
<evidence type="ECO:0000313" key="3">
    <source>
        <dbReference type="Proteomes" id="UP000194236"/>
    </source>
</evidence>
<proteinExistence type="predicted"/>
<protein>
    <submittedName>
        <fullName evidence="2">Uncharacterized protein</fullName>
    </submittedName>
</protein>
<dbReference type="Proteomes" id="UP000194236">
    <property type="component" value="Unassembled WGS sequence"/>
</dbReference>
<feature type="region of interest" description="Disordered" evidence="1">
    <location>
        <begin position="32"/>
        <end position="62"/>
    </location>
</feature>
<organism evidence="2 3">
    <name type="scientific">Euroglyphus maynei</name>
    <name type="common">Mayne's house dust mite</name>
    <dbReference type="NCBI Taxonomy" id="6958"/>
    <lineage>
        <taxon>Eukaryota</taxon>
        <taxon>Metazoa</taxon>
        <taxon>Ecdysozoa</taxon>
        <taxon>Arthropoda</taxon>
        <taxon>Chelicerata</taxon>
        <taxon>Arachnida</taxon>
        <taxon>Acari</taxon>
        <taxon>Acariformes</taxon>
        <taxon>Sarcoptiformes</taxon>
        <taxon>Astigmata</taxon>
        <taxon>Psoroptidia</taxon>
        <taxon>Analgoidea</taxon>
        <taxon>Pyroglyphidae</taxon>
        <taxon>Pyroglyphinae</taxon>
        <taxon>Euroglyphus</taxon>
    </lineage>
</organism>
<feature type="compositionally biased region" description="Acidic residues" evidence="1">
    <location>
        <begin position="53"/>
        <end position="62"/>
    </location>
</feature>
<gene>
    <name evidence="2" type="ORF">BLA29_014690</name>
</gene>
<accession>A0A1Y3BGE1</accession>
<evidence type="ECO:0000313" key="2">
    <source>
        <dbReference type="EMBL" id="OTF78666.1"/>
    </source>
</evidence>
<keyword evidence="3" id="KW-1185">Reference proteome</keyword>
<reference evidence="2 3" key="1">
    <citation type="submission" date="2017-03" db="EMBL/GenBank/DDBJ databases">
        <title>Genome Survey of Euroglyphus maynei.</title>
        <authorList>
            <person name="Arlian L.G."/>
            <person name="Morgan M.S."/>
            <person name="Rider S.D."/>
        </authorList>
    </citation>
    <scope>NUCLEOTIDE SEQUENCE [LARGE SCALE GENOMIC DNA]</scope>
    <source>
        <strain evidence="2">Arlian Lab</strain>
        <tissue evidence="2">Whole body</tissue>
    </source>
</reference>
<comment type="caution">
    <text evidence="2">The sequence shown here is derived from an EMBL/GenBank/DDBJ whole genome shotgun (WGS) entry which is preliminary data.</text>
</comment>
<dbReference type="AlphaFoldDB" id="A0A1Y3BGE1"/>
<name>A0A1Y3BGE1_EURMA</name>